<sequence>MSILFPATVALGHLLLGRGGAKVLFGLSLGLGVVKVLNNLLNKLALNHWRVKAHKGWDWDREVAVVTGGCGGVGRELVLGLVKKGVKVAILDVIPLPADLASEPLVLYVKTDITSATAVTKAAQAIRLSFGNPTILINNAGVAAPHTILETPTEFLFKIFGVNAIALWIVTKEFLPSMIEQNKGQIINISSVTAYMALPSMVDYCASKAASLTFHEGLNCELKTKYKAEGIITTIVQPSWVKTPMIPINTDEIEKQQGKMLSPQEVSDRTLNQIFTCRGGQITLPEKMWFFSMLQGWPNWVQELIRDGMGRASLL</sequence>
<accession>A0A166QMX2</accession>
<evidence type="ECO:0000256" key="2">
    <source>
        <dbReference type="ARBA" id="ARBA00006484"/>
    </source>
</evidence>
<keyword evidence="3" id="KW-0812">Transmembrane</keyword>
<dbReference type="InterPro" id="IPR002347">
    <property type="entry name" value="SDR_fam"/>
</dbReference>
<protein>
    <recommendedName>
        <fullName evidence="10">Short-chain dehydrogenase/reductase 3</fullName>
    </recommendedName>
    <alternativeName>
        <fullName evidence="11">Retinal short-chain dehydrogenase/reductase 1</fullName>
    </alternativeName>
</protein>
<evidence type="ECO:0000256" key="6">
    <source>
        <dbReference type="ARBA" id="ARBA00023002"/>
    </source>
</evidence>
<dbReference type="PANTHER" id="PTHR24322">
    <property type="entry name" value="PKSB"/>
    <property type="match status" value="1"/>
</dbReference>
<keyword evidence="7" id="KW-0443">Lipid metabolism</keyword>
<proteinExistence type="inferred from homology"/>
<dbReference type="Proteomes" id="UP000076552">
    <property type="component" value="Unassembled WGS sequence"/>
</dbReference>
<dbReference type="InterPro" id="IPR036291">
    <property type="entry name" value="NAD(P)-bd_dom_sf"/>
</dbReference>
<evidence type="ECO:0000256" key="1">
    <source>
        <dbReference type="ARBA" id="ARBA00004141"/>
    </source>
</evidence>
<keyword evidence="4" id="KW-0521">NADP</keyword>
<comment type="similarity">
    <text evidence="2 12">Belongs to the short-chain dehydrogenases/reductases (SDR) family.</text>
</comment>
<dbReference type="AlphaFoldDB" id="A0A166QMX2"/>
<dbReference type="FunFam" id="3.40.50.720:FF:000131">
    <property type="entry name" value="Short-chain dehydrogenase/reductase 3"/>
    <property type="match status" value="1"/>
</dbReference>
<dbReference type="Gene3D" id="3.40.50.720">
    <property type="entry name" value="NAD(P)-binding Rossmann-like Domain"/>
    <property type="match status" value="1"/>
</dbReference>
<gene>
    <name evidence="13" type="ORF">CT0861_10128</name>
</gene>
<dbReference type="PANTHER" id="PTHR24322:SF736">
    <property type="entry name" value="RETINOL DEHYDROGENASE 10"/>
    <property type="match status" value="1"/>
</dbReference>
<dbReference type="PRINTS" id="PR00081">
    <property type="entry name" value="GDHRDH"/>
</dbReference>
<evidence type="ECO:0000256" key="9">
    <source>
        <dbReference type="ARBA" id="ARBA00059620"/>
    </source>
</evidence>
<dbReference type="PRINTS" id="PR00080">
    <property type="entry name" value="SDRFAMILY"/>
</dbReference>
<dbReference type="EMBL" id="LFIV01000129">
    <property type="protein sequence ID" value="KZL68136.1"/>
    <property type="molecule type" value="Genomic_DNA"/>
</dbReference>
<comment type="function">
    <text evidence="9">Catalyzes the reduction of all-trans-retinal to all-trans-retinol in the presence of NADPH.</text>
</comment>
<evidence type="ECO:0000256" key="4">
    <source>
        <dbReference type="ARBA" id="ARBA00022857"/>
    </source>
</evidence>
<dbReference type="Pfam" id="PF00106">
    <property type="entry name" value="adh_short"/>
    <property type="match status" value="1"/>
</dbReference>
<keyword evidence="14" id="KW-1185">Reference proteome</keyword>
<keyword evidence="5" id="KW-1133">Transmembrane helix</keyword>
<organism evidence="13 14">
    <name type="scientific">Colletotrichum tofieldiae</name>
    <dbReference type="NCBI Taxonomy" id="708197"/>
    <lineage>
        <taxon>Eukaryota</taxon>
        <taxon>Fungi</taxon>
        <taxon>Dikarya</taxon>
        <taxon>Ascomycota</taxon>
        <taxon>Pezizomycotina</taxon>
        <taxon>Sordariomycetes</taxon>
        <taxon>Hypocreomycetidae</taxon>
        <taxon>Glomerellales</taxon>
        <taxon>Glomerellaceae</taxon>
        <taxon>Colletotrichum</taxon>
        <taxon>Colletotrichum spaethianum species complex</taxon>
    </lineage>
</organism>
<evidence type="ECO:0000256" key="10">
    <source>
        <dbReference type="ARBA" id="ARBA00068717"/>
    </source>
</evidence>
<name>A0A166QMX2_9PEZI</name>
<evidence type="ECO:0000256" key="7">
    <source>
        <dbReference type="ARBA" id="ARBA00023098"/>
    </source>
</evidence>
<evidence type="ECO:0000256" key="5">
    <source>
        <dbReference type="ARBA" id="ARBA00022989"/>
    </source>
</evidence>
<evidence type="ECO:0000256" key="12">
    <source>
        <dbReference type="RuleBase" id="RU000363"/>
    </source>
</evidence>
<dbReference type="SUPFAM" id="SSF51735">
    <property type="entry name" value="NAD(P)-binding Rossmann-fold domains"/>
    <property type="match status" value="1"/>
</dbReference>
<reference evidence="13 14" key="1">
    <citation type="submission" date="2015-06" db="EMBL/GenBank/DDBJ databases">
        <title>Survival trade-offs in plant roots during colonization by closely related pathogenic and mutualistic fungi.</title>
        <authorList>
            <person name="Hacquard S."/>
            <person name="Kracher B."/>
            <person name="Hiruma K."/>
            <person name="Weinman A."/>
            <person name="Muench P."/>
            <person name="Garrido Oter R."/>
            <person name="Ver Loren van Themaat E."/>
            <person name="Dallerey J.-F."/>
            <person name="Damm U."/>
            <person name="Henrissat B."/>
            <person name="Lespinet O."/>
            <person name="Thon M."/>
            <person name="Kemen E."/>
            <person name="McHardy A.C."/>
            <person name="Schulze-Lefert P."/>
            <person name="O'Connell R.J."/>
        </authorList>
    </citation>
    <scope>NUCLEOTIDE SEQUENCE [LARGE SCALE GENOMIC DNA]</scope>
    <source>
        <strain evidence="13 14">0861</strain>
    </source>
</reference>
<evidence type="ECO:0000256" key="11">
    <source>
        <dbReference type="ARBA" id="ARBA00082544"/>
    </source>
</evidence>
<dbReference type="GO" id="GO:0052650">
    <property type="term" value="F:all-trans-retinol dehydrogenase (NADP+) activity"/>
    <property type="evidence" value="ECO:0007669"/>
    <property type="project" value="UniProtKB-ARBA"/>
</dbReference>
<evidence type="ECO:0000256" key="3">
    <source>
        <dbReference type="ARBA" id="ARBA00022692"/>
    </source>
</evidence>
<evidence type="ECO:0000313" key="13">
    <source>
        <dbReference type="EMBL" id="KZL68136.1"/>
    </source>
</evidence>
<comment type="subcellular location">
    <subcellularLocation>
        <location evidence="1">Membrane</location>
        <topology evidence="1">Multi-pass membrane protein</topology>
    </subcellularLocation>
</comment>
<comment type="caution">
    <text evidence="13">The sequence shown here is derived from an EMBL/GenBank/DDBJ whole genome shotgun (WGS) entry which is preliminary data.</text>
</comment>
<evidence type="ECO:0000256" key="8">
    <source>
        <dbReference type="ARBA" id="ARBA00023136"/>
    </source>
</evidence>
<keyword evidence="6" id="KW-0560">Oxidoreductase</keyword>
<dbReference type="STRING" id="708197.A0A166QMX2"/>
<keyword evidence="8" id="KW-0472">Membrane</keyword>
<evidence type="ECO:0000313" key="14">
    <source>
        <dbReference type="Proteomes" id="UP000076552"/>
    </source>
</evidence>
<dbReference type="GO" id="GO:0016020">
    <property type="term" value="C:membrane"/>
    <property type="evidence" value="ECO:0007669"/>
    <property type="project" value="UniProtKB-SubCell"/>
</dbReference>